<accession>A0ABS0L3B8</accession>
<feature type="transmembrane region" description="Helical" evidence="1">
    <location>
        <begin position="20"/>
        <end position="38"/>
    </location>
</feature>
<name>A0ABS0L3B8_9BACT</name>
<keyword evidence="3" id="KW-1185">Reference proteome</keyword>
<dbReference type="EMBL" id="JADWYK010000008">
    <property type="protein sequence ID" value="MBG8554615.1"/>
    <property type="molecule type" value="Genomic_DNA"/>
</dbReference>
<organism evidence="2 3">
    <name type="scientific">Hymenobacter guriensis</name>
    <dbReference type="NCBI Taxonomy" id="2793065"/>
    <lineage>
        <taxon>Bacteria</taxon>
        <taxon>Pseudomonadati</taxon>
        <taxon>Bacteroidota</taxon>
        <taxon>Cytophagia</taxon>
        <taxon>Cytophagales</taxon>
        <taxon>Hymenobacteraceae</taxon>
        <taxon>Hymenobacter</taxon>
    </lineage>
</organism>
<keyword evidence="1" id="KW-0812">Transmembrane</keyword>
<gene>
    <name evidence="2" type="ORF">I5L79_13740</name>
</gene>
<dbReference type="Proteomes" id="UP000601099">
    <property type="component" value="Unassembled WGS sequence"/>
</dbReference>
<evidence type="ECO:0000313" key="3">
    <source>
        <dbReference type="Proteomes" id="UP000601099"/>
    </source>
</evidence>
<evidence type="ECO:0000256" key="1">
    <source>
        <dbReference type="SAM" id="Phobius"/>
    </source>
</evidence>
<feature type="transmembrane region" description="Helical" evidence="1">
    <location>
        <begin position="255"/>
        <end position="274"/>
    </location>
</feature>
<keyword evidence="1" id="KW-1133">Transmembrane helix</keyword>
<sequence length="282" mass="31102">MNVELTRPVSRLESSKATITALNSTALYVLAYLLAYGVHQLATAAMAHRLGIPLTVHVSHIQFLISNQQWWRIAVVAVYGAGPLLCLLLALTFGALFWFRGRGRKGRLKLLYFWLALHFFNLVVGGLIAGCFTHKGFWYVPRWLFISGGQTLPIVLAVVGGLVAVAVGYLSAVAFLQSHDSRTMMLYKNRGQLIFSGLLVPWLGGSAFLALLKLPDLTRHEGLLFLTMGLLVLPLSVASRNELFEETVPYPQKTVVASGFVLLTLLLALLWRLALSTGINWL</sequence>
<protein>
    <submittedName>
        <fullName evidence="2">Uncharacterized protein</fullName>
    </submittedName>
</protein>
<comment type="caution">
    <text evidence="2">The sequence shown here is derived from an EMBL/GenBank/DDBJ whole genome shotgun (WGS) entry which is preliminary data.</text>
</comment>
<feature type="transmembrane region" description="Helical" evidence="1">
    <location>
        <begin position="111"/>
        <end position="132"/>
    </location>
</feature>
<evidence type="ECO:0000313" key="2">
    <source>
        <dbReference type="EMBL" id="MBG8554615.1"/>
    </source>
</evidence>
<feature type="transmembrane region" description="Helical" evidence="1">
    <location>
        <begin position="152"/>
        <end position="172"/>
    </location>
</feature>
<feature type="transmembrane region" description="Helical" evidence="1">
    <location>
        <begin position="73"/>
        <end position="99"/>
    </location>
</feature>
<dbReference type="RefSeq" id="WP_196955641.1">
    <property type="nucleotide sequence ID" value="NZ_JADWYK010000008.1"/>
</dbReference>
<reference evidence="2 3" key="1">
    <citation type="submission" date="2020-11" db="EMBL/GenBank/DDBJ databases">
        <title>Hymenobacter sp.</title>
        <authorList>
            <person name="Kim M.K."/>
        </authorList>
    </citation>
    <scope>NUCLEOTIDE SEQUENCE [LARGE SCALE GENOMIC DNA]</scope>
    <source>
        <strain evidence="2 3">BT594</strain>
    </source>
</reference>
<feature type="transmembrane region" description="Helical" evidence="1">
    <location>
        <begin position="193"/>
        <end position="211"/>
    </location>
</feature>
<keyword evidence="1" id="KW-0472">Membrane</keyword>
<proteinExistence type="predicted"/>
<feature type="transmembrane region" description="Helical" evidence="1">
    <location>
        <begin position="223"/>
        <end position="243"/>
    </location>
</feature>